<protein>
    <submittedName>
        <fullName evidence="2">Uncharacterized protein</fullName>
    </submittedName>
</protein>
<gene>
    <name evidence="2" type="primary">Vigan.04G091500</name>
    <name evidence="2" type="ORF">VIGAN_04091500</name>
</gene>
<keyword evidence="1" id="KW-0472">Membrane</keyword>
<dbReference type="EMBL" id="AP015037">
    <property type="protein sequence ID" value="BAT83717.1"/>
    <property type="molecule type" value="Genomic_DNA"/>
</dbReference>
<accession>A0A0S3RSY6</accession>
<proteinExistence type="predicted"/>
<keyword evidence="1" id="KW-0812">Transmembrane</keyword>
<dbReference type="PANTHER" id="PTHR36485">
    <property type="entry name" value="OS01G0939000 PROTEIN"/>
    <property type="match status" value="1"/>
</dbReference>
<name>A0A0S3RSY6_PHAAN</name>
<evidence type="ECO:0000256" key="1">
    <source>
        <dbReference type="SAM" id="Phobius"/>
    </source>
</evidence>
<dbReference type="AlphaFoldDB" id="A0A0S3RSY6"/>
<sequence length="101" mass="11690">MRWLASFDERKLWGCLFLSIGSVFFVGFFFVAVISKLLPPSHVPLISALQNDCYDVRAPRWDSWNSHQRPPEEIQKRASRLGNLPVTELEVVRSKMELTVQ</sequence>
<evidence type="ECO:0000313" key="3">
    <source>
        <dbReference type="Proteomes" id="UP000291084"/>
    </source>
</evidence>
<reference evidence="2 3" key="1">
    <citation type="journal article" date="2015" name="Sci. Rep.">
        <title>The power of single molecule real-time sequencing technology in the de novo assembly of a eukaryotic genome.</title>
        <authorList>
            <person name="Sakai H."/>
            <person name="Naito K."/>
            <person name="Ogiso-Tanaka E."/>
            <person name="Takahashi Y."/>
            <person name="Iseki K."/>
            <person name="Muto C."/>
            <person name="Satou K."/>
            <person name="Teruya K."/>
            <person name="Shiroma A."/>
            <person name="Shimoji M."/>
            <person name="Hirano T."/>
            <person name="Itoh T."/>
            <person name="Kaga A."/>
            <person name="Tomooka N."/>
        </authorList>
    </citation>
    <scope>NUCLEOTIDE SEQUENCE [LARGE SCALE GENOMIC DNA]</scope>
    <source>
        <strain evidence="3">cv. Shumari</strain>
    </source>
</reference>
<dbReference type="OrthoDB" id="2157498at2759"/>
<evidence type="ECO:0000313" key="2">
    <source>
        <dbReference type="EMBL" id="BAT83717.1"/>
    </source>
</evidence>
<keyword evidence="1" id="KW-1133">Transmembrane helix</keyword>
<dbReference type="PANTHER" id="PTHR36485:SF1">
    <property type="entry name" value="TRANSMEMBRANE PROTEIN"/>
    <property type="match status" value="1"/>
</dbReference>
<dbReference type="Proteomes" id="UP000291084">
    <property type="component" value="Chromosome 4"/>
</dbReference>
<keyword evidence="3" id="KW-1185">Reference proteome</keyword>
<organism evidence="2 3">
    <name type="scientific">Vigna angularis var. angularis</name>
    <dbReference type="NCBI Taxonomy" id="157739"/>
    <lineage>
        <taxon>Eukaryota</taxon>
        <taxon>Viridiplantae</taxon>
        <taxon>Streptophyta</taxon>
        <taxon>Embryophyta</taxon>
        <taxon>Tracheophyta</taxon>
        <taxon>Spermatophyta</taxon>
        <taxon>Magnoliopsida</taxon>
        <taxon>eudicotyledons</taxon>
        <taxon>Gunneridae</taxon>
        <taxon>Pentapetalae</taxon>
        <taxon>rosids</taxon>
        <taxon>fabids</taxon>
        <taxon>Fabales</taxon>
        <taxon>Fabaceae</taxon>
        <taxon>Papilionoideae</taxon>
        <taxon>50 kb inversion clade</taxon>
        <taxon>NPAAA clade</taxon>
        <taxon>indigoferoid/millettioid clade</taxon>
        <taxon>Phaseoleae</taxon>
        <taxon>Vigna</taxon>
    </lineage>
</organism>
<feature type="transmembrane region" description="Helical" evidence="1">
    <location>
        <begin position="12"/>
        <end position="34"/>
    </location>
</feature>